<reference evidence="1" key="2">
    <citation type="journal article" date="2015" name="Data Brief">
        <title>Shoot transcriptome of the giant reed, Arundo donax.</title>
        <authorList>
            <person name="Barrero R.A."/>
            <person name="Guerrero F.D."/>
            <person name="Moolhuijzen P."/>
            <person name="Goolsby J.A."/>
            <person name="Tidwell J."/>
            <person name="Bellgard S.E."/>
            <person name="Bellgard M.I."/>
        </authorList>
    </citation>
    <scope>NUCLEOTIDE SEQUENCE</scope>
    <source>
        <tissue evidence="1">Shoot tissue taken approximately 20 cm above the soil surface</tissue>
    </source>
</reference>
<sequence>MSTSMFRESSRGLTALGRLVLIDIPNIAASRSRSYKIKKCHGYRSFSFSRWITDPFCQMYPESYA</sequence>
<reference evidence="1" key="1">
    <citation type="submission" date="2014-09" db="EMBL/GenBank/DDBJ databases">
        <authorList>
            <person name="Magalhaes I.L.F."/>
            <person name="Oliveira U."/>
            <person name="Santos F.R."/>
            <person name="Vidigal T.H.D.A."/>
            <person name="Brescovit A.D."/>
            <person name="Santos A.J."/>
        </authorList>
    </citation>
    <scope>NUCLEOTIDE SEQUENCE</scope>
    <source>
        <tissue evidence="1">Shoot tissue taken approximately 20 cm above the soil surface</tissue>
    </source>
</reference>
<name>A0A0A9HRF1_ARUDO</name>
<organism evidence="1">
    <name type="scientific">Arundo donax</name>
    <name type="common">Giant reed</name>
    <name type="synonym">Donax arundinaceus</name>
    <dbReference type="NCBI Taxonomy" id="35708"/>
    <lineage>
        <taxon>Eukaryota</taxon>
        <taxon>Viridiplantae</taxon>
        <taxon>Streptophyta</taxon>
        <taxon>Embryophyta</taxon>
        <taxon>Tracheophyta</taxon>
        <taxon>Spermatophyta</taxon>
        <taxon>Magnoliopsida</taxon>
        <taxon>Liliopsida</taxon>
        <taxon>Poales</taxon>
        <taxon>Poaceae</taxon>
        <taxon>PACMAD clade</taxon>
        <taxon>Arundinoideae</taxon>
        <taxon>Arundineae</taxon>
        <taxon>Arundo</taxon>
    </lineage>
</organism>
<accession>A0A0A9HRF1</accession>
<evidence type="ECO:0000313" key="1">
    <source>
        <dbReference type="EMBL" id="JAE35488.1"/>
    </source>
</evidence>
<dbReference type="EMBL" id="GBRH01162408">
    <property type="protein sequence ID" value="JAE35488.1"/>
    <property type="molecule type" value="Transcribed_RNA"/>
</dbReference>
<protein>
    <submittedName>
        <fullName evidence="1">Uncharacterized protein</fullName>
    </submittedName>
</protein>
<dbReference type="AlphaFoldDB" id="A0A0A9HRF1"/>
<proteinExistence type="predicted"/>